<protein>
    <submittedName>
        <fullName evidence="1">Uncharacterized protein</fullName>
    </submittedName>
</protein>
<sequence length="203" mass="23369">MLLQFISNLFESNEPDQNQYDIVIQINDKVSPADKRNLYLLPLNDFLTSKNYGEISGGGILKEEPGEIIFCDIHVKFHQEKINENILKDIMIYLEDCGAPKGSKIIIEKTHQEIPFGKNEGIAIYLDGENSEEKNQETYNLDFVQSEISRRTNTTQSAERFWKGNSTTGLYFYGQSYEKMKDEISHFMSSYPLYKSARIAQIA</sequence>
<evidence type="ECO:0000313" key="2">
    <source>
        <dbReference type="Proteomes" id="UP000050443"/>
    </source>
</evidence>
<dbReference type="PATRIC" id="fig|362413.3.peg.565"/>
<dbReference type="OrthoDB" id="5194749at2"/>
<comment type="caution">
    <text evidence="1">The sequence shown here is derived from an EMBL/GenBank/DDBJ whole genome shotgun (WGS) entry which is preliminary data.</text>
</comment>
<organism evidence="1 2">
    <name type="scientific">Flavobacterium aquidurense</name>
    <dbReference type="NCBI Taxonomy" id="362413"/>
    <lineage>
        <taxon>Bacteria</taxon>
        <taxon>Pseudomonadati</taxon>
        <taxon>Bacteroidota</taxon>
        <taxon>Flavobacteriia</taxon>
        <taxon>Flavobacteriales</taxon>
        <taxon>Flavobacteriaceae</taxon>
        <taxon>Flavobacterium</taxon>
    </lineage>
</organism>
<accession>A0A0Q0WUP2</accession>
<dbReference type="Proteomes" id="UP000050443">
    <property type="component" value="Unassembled WGS sequence"/>
</dbReference>
<reference evidence="1 2" key="1">
    <citation type="submission" date="2014-09" db="EMBL/GenBank/DDBJ databases">
        <title>Genome sequence of Flavobacterium aquidurense RC62.</title>
        <authorList>
            <person name="Kim J.F."/>
            <person name="Kwak M.-J."/>
        </authorList>
    </citation>
    <scope>NUCLEOTIDE SEQUENCE [LARGE SCALE GENOMIC DNA]</scope>
    <source>
        <strain evidence="1 2">RC62</strain>
    </source>
</reference>
<dbReference type="AlphaFoldDB" id="A0A0Q0WUP2"/>
<dbReference type="STRING" id="362413.RC62_586"/>
<dbReference type="RefSeq" id="WP_055095215.1">
    <property type="nucleotide sequence ID" value="NZ_JRLF01000011.1"/>
</dbReference>
<name>A0A0Q0WUP2_9FLAO</name>
<proteinExistence type="predicted"/>
<evidence type="ECO:0000313" key="1">
    <source>
        <dbReference type="EMBL" id="KQB39902.1"/>
    </source>
</evidence>
<dbReference type="EMBL" id="JRLF01000011">
    <property type="protein sequence ID" value="KQB39902.1"/>
    <property type="molecule type" value="Genomic_DNA"/>
</dbReference>
<gene>
    <name evidence="1" type="ORF">RC62_586</name>
</gene>